<evidence type="ECO:0000313" key="3">
    <source>
        <dbReference type="Proteomes" id="UP001239462"/>
    </source>
</evidence>
<sequence length="71" mass="8259">MVGRRLFRVTQAFGFRWWDSRLFGGEGMFWGVMVWGVVMLACLMFVVCNITQAPTIEPSDFDSCDYWGDHQ</sequence>
<evidence type="ECO:0008006" key="4">
    <source>
        <dbReference type="Google" id="ProtNLM"/>
    </source>
</evidence>
<keyword evidence="1" id="KW-1133">Transmembrane helix</keyword>
<feature type="transmembrane region" description="Helical" evidence="1">
    <location>
        <begin position="27"/>
        <end position="48"/>
    </location>
</feature>
<gene>
    <name evidence="2" type="ORF">QTN89_05800</name>
</gene>
<name>A0ABT7PEL9_9BACT</name>
<evidence type="ECO:0000256" key="1">
    <source>
        <dbReference type="SAM" id="Phobius"/>
    </source>
</evidence>
<dbReference type="EMBL" id="JASZZN010000003">
    <property type="protein sequence ID" value="MDM4014934.1"/>
    <property type="molecule type" value="Genomic_DNA"/>
</dbReference>
<protein>
    <recommendedName>
        <fullName evidence="4">Transmembrane protein</fullName>
    </recommendedName>
</protein>
<proteinExistence type="predicted"/>
<reference evidence="2 3" key="1">
    <citation type="submission" date="2023-06" db="EMBL/GenBank/DDBJ databases">
        <title>Roseiconus lacunae JC819 isolated from Gulf of Mannar region, Tamil Nadu.</title>
        <authorList>
            <person name="Pk S."/>
            <person name="Ch S."/>
            <person name="Ch V.R."/>
        </authorList>
    </citation>
    <scope>NUCLEOTIDE SEQUENCE [LARGE SCALE GENOMIC DNA]</scope>
    <source>
        <strain evidence="2 3">JC819</strain>
    </source>
</reference>
<organism evidence="2 3">
    <name type="scientific">Roseiconus lacunae</name>
    <dbReference type="NCBI Taxonomy" id="2605694"/>
    <lineage>
        <taxon>Bacteria</taxon>
        <taxon>Pseudomonadati</taxon>
        <taxon>Planctomycetota</taxon>
        <taxon>Planctomycetia</taxon>
        <taxon>Pirellulales</taxon>
        <taxon>Pirellulaceae</taxon>
        <taxon>Roseiconus</taxon>
    </lineage>
</organism>
<dbReference type="RefSeq" id="WP_230775113.1">
    <property type="nucleotide sequence ID" value="NZ_JAJMQV010000063.1"/>
</dbReference>
<keyword evidence="3" id="KW-1185">Reference proteome</keyword>
<comment type="caution">
    <text evidence="2">The sequence shown here is derived from an EMBL/GenBank/DDBJ whole genome shotgun (WGS) entry which is preliminary data.</text>
</comment>
<keyword evidence="1" id="KW-0812">Transmembrane</keyword>
<accession>A0ABT7PEL9</accession>
<evidence type="ECO:0000313" key="2">
    <source>
        <dbReference type="EMBL" id="MDM4014934.1"/>
    </source>
</evidence>
<keyword evidence="1" id="KW-0472">Membrane</keyword>
<dbReference type="Proteomes" id="UP001239462">
    <property type="component" value="Unassembled WGS sequence"/>
</dbReference>